<dbReference type="AlphaFoldDB" id="A0A2A8D2T1"/>
<dbReference type="PANTHER" id="PTHR46268:SF6">
    <property type="entry name" value="UNIVERSAL STRESS PROTEIN UP12"/>
    <property type="match status" value="1"/>
</dbReference>
<comment type="caution">
    <text evidence="3">The sequence shown here is derived from an EMBL/GenBank/DDBJ whole genome shotgun (WGS) entry which is preliminary data.</text>
</comment>
<keyword evidence="4" id="KW-1185">Reference proteome</keyword>
<name>A0A2A8D2T1_9BACT</name>
<evidence type="ECO:0000313" key="3">
    <source>
        <dbReference type="EMBL" id="PEN15249.1"/>
    </source>
</evidence>
<dbReference type="InterPro" id="IPR014729">
    <property type="entry name" value="Rossmann-like_a/b/a_fold"/>
</dbReference>
<reference evidence="3 4" key="1">
    <citation type="submission" date="2017-10" db="EMBL/GenBank/DDBJ databases">
        <title>Draft genome of Longibacter Salinarum.</title>
        <authorList>
            <person name="Goh K.M."/>
            <person name="Shamsir M.S."/>
            <person name="Lim S.W."/>
        </authorList>
    </citation>
    <scope>NUCLEOTIDE SEQUENCE [LARGE SCALE GENOMIC DNA]</scope>
    <source>
        <strain evidence="3 4">KCTC 52045</strain>
    </source>
</reference>
<dbReference type="EMBL" id="PDEQ01000001">
    <property type="protein sequence ID" value="PEN15249.1"/>
    <property type="molecule type" value="Genomic_DNA"/>
</dbReference>
<proteinExistence type="inferred from homology"/>
<comment type="similarity">
    <text evidence="1">Belongs to the universal stress protein A family.</text>
</comment>
<organism evidence="3 4">
    <name type="scientific">Longibacter salinarum</name>
    <dbReference type="NCBI Taxonomy" id="1850348"/>
    <lineage>
        <taxon>Bacteria</taxon>
        <taxon>Pseudomonadati</taxon>
        <taxon>Rhodothermota</taxon>
        <taxon>Rhodothermia</taxon>
        <taxon>Rhodothermales</taxon>
        <taxon>Salisaetaceae</taxon>
        <taxon>Longibacter</taxon>
    </lineage>
</organism>
<accession>A0A2A8D2T1</accession>
<dbReference type="SUPFAM" id="SSF52402">
    <property type="entry name" value="Adenine nucleotide alpha hydrolases-like"/>
    <property type="match status" value="1"/>
</dbReference>
<evidence type="ECO:0000256" key="1">
    <source>
        <dbReference type="ARBA" id="ARBA00008791"/>
    </source>
</evidence>
<dbReference type="CDD" id="cd00293">
    <property type="entry name" value="USP-like"/>
    <property type="match status" value="1"/>
</dbReference>
<dbReference type="Gene3D" id="3.40.50.620">
    <property type="entry name" value="HUPs"/>
    <property type="match status" value="1"/>
</dbReference>
<evidence type="ECO:0000259" key="2">
    <source>
        <dbReference type="Pfam" id="PF00582"/>
    </source>
</evidence>
<dbReference type="Proteomes" id="UP000220102">
    <property type="component" value="Unassembled WGS sequence"/>
</dbReference>
<dbReference type="Pfam" id="PF00582">
    <property type="entry name" value="Usp"/>
    <property type="match status" value="1"/>
</dbReference>
<dbReference type="OrthoDB" id="9792500at2"/>
<gene>
    <name evidence="3" type="ORF">CRI94_02925</name>
</gene>
<dbReference type="InterPro" id="IPR006015">
    <property type="entry name" value="Universal_stress_UspA"/>
</dbReference>
<dbReference type="RefSeq" id="WP_098074149.1">
    <property type="nucleotide sequence ID" value="NZ_PDEQ01000001.1"/>
</dbReference>
<sequence>MYDAVLIPVDLSATNDLVLEKAKSLARAGETEVTLLHVIEMLDDITLDDDPEFYEELRENAEKKITDWAEKLTEAGFDVTAEVKYGESGQGQEIVATARELPADLIVMRSHVVDPDESREQVGTVSHQVALFAPCSVLLVRS</sequence>
<protein>
    <recommendedName>
        <fullName evidence="2">UspA domain-containing protein</fullName>
    </recommendedName>
</protein>
<evidence type="ECO:0000313" key="4">
    <source>
        <dbReference type="Proteomes" id="UP000220102"/>
    </source>
</evidence>
<feature type="domain" description="UspA" evidence="2">
    <location>
        <begin position="1"/>
        <end position="141"/>
    </location>
</feature>
<dbReference type="PANTHER" id="PTHR46268">
    <property type="entry name" value="STRESS RESPONSE PROTEIN NHAX"/>
    <property type="match status" value="1"/>
</dbReference>
<dbReference type="PRINTS" id="PR01438">
    <property type="entry name" value="UNVRSLSTRESS"/>
</dbReference>
<dbReference type="InterPro" id="IPR006016">
    <property type="entry name" value="UspA"/>
</dbReference>